<evidence type="ECO:0000256" key="3">
    <source>
        <dbReference type="ARBA" id="ARBA00022553"/>
    </source>
</evidence>
<comment type="catalytic activity">
    <reaction evidence="1">
        <text>ATP + protein L-histidine = ADP + protein N-phospho-L-histidine.</text>
        <dbReference type="EC" id="2.7.13.3"/>
    </reaction>
</comment>
<evidence type="ECO:0000256" key="9">
    <source>
        <dbReference type="SAM" id="Coils"/>
    </source>
</evidence>
<dbReference type="RefSeq" id="WP_125013825.1">
    <property type="nucleotide sequence ID" value="NZ_QWEZ01000001.1"/>
</dbReference>
<proteinExistence type="predicted"/>
<evidence type="ECO:0000256" key="5">
    <source>
        <dbReference type="ARBA" id="ARBA00022741"/>
    </source>
</evidence>
<dbReference type="InterPro" id="IPR005467">
    <property type="entry name" value="His_kinase_dom"/>
</dbReference>
<dbReference type="EMBL" id="QWEZ01000001">
    <property type="protein sequence ID" value="RRJ83654.1"/>
    <property type="molecule type" value="Genomic_DNA"/>
</dbReference>
<keyword evidence="13" id="KW-1185">Reference proteome</keyword>
<reference evidence="12 13" key="2">
    <citation type="submission" date="2018-12" db="EMBL/GenBank/DDBJ databases">
        <title>Simiduia agarivorans gen. nov., sp. nov., a marine, agarolytic bacterium isolated from shallow coastal water from Keelung, Taiwan.</title>
        <authorList>
            <person name="Shieh W.Y."/>
        </authorList>
    </citation>
    <scope>NUCLEOTIDE SEQUENCE [LARGE SCALE GENOMIC DNA]</scope>
    <source>
        <strain evidence="12 13">GTF-13</strain>
    </source>
</reference>
<keyword evidence="7" id="KW-0067">ATP-binding</keyword>
<dbReference type="SMART" id="SM00388">
    <property type="entry name" value="HisKA"/>
    <property type="match status" value="1"/>
</dbReference>
<evidence type="ECO:0000259" key="11">
    <source>
        <dbReference type="PROSITE" id="PS50112"/>
    </source>
</evidence>
<dbReference type="InterPro" id="IPR036890">
    <property type="entry name" value="HATPase_C_sf"/>
</dbReference>
<dbReference type="SMART" id="SM00387">
    <property type="entry name" value="HATPase_c"/>
    <property type="match status" value="1"/>
</dbReference>
<dbReference type="InterPro" id="IPR004358">
    <property type="entry name" value="Sig_transdc_His_kin-like_C"/>
</dbReference>
<evidence type="ECO:0000256" key="7">
    <source>
        <dbReference type="ARBA" id="ARBA00022840"/>
    </source>
</evidence>
<dbReference type="InterPro" id="IPR036097">
    <property type="entry name" value="HisK_dim/P_sf"/>
</dbReference>
<dbReference type="PRINTS" id="PR00344">
    <property type="entry name" value="BCTRLSENSOR"/>
</dbReference>
<gene>
    <name evidence="12" type="ORF">D0544_00585</name>
</gene>
<evidence type="ECO:0000256" key="8">
    <source>
        <dbReference type="ARBA" id="ARBA00023012"/>
    </source>
</evidence>
<dbReference type="Proteomes" id="UP000280792">
    <property type="component" value="Unassembled WGS sequence"/>
</dbReference>
<keyword evidence="8" id="KW-0902">Two-component regulatory system</keyword>
<dbReference type="SUPFAM" id="SSF55785">
    <property type="entry name" value="PYP-like sensor domain (PAS domain)"/>
    <property type="match status" value="1"/>
</dbReference>
<dbReference type="PROSITE" id="PS50109">
    <property type="entry name" value="HIS_KIN"/>
    <property type="match status" value="1"/>
</dbReference>
<sequence>MVSGKHRGVESPAPLETVGSKERLCPVLGGVTSAATEDAWLEVIEKMEQVYSQLISHQVELEQKNAELESAYQFISSVQTAMTDLLIVCDEQLRVCQVNRALISLTGLSEESLLGREVVELFCDESRNALRDLLSRAPVAPVYDCELNIKGRYGRVPLSINCARRTDNRERLDGMVLIGRHVGELRRAYDELNRSHAELMLAQQQLVNSEKMASLGRLVAGVAHELNNPISFVYGNTHALAGYGKRLQQFFAALRENPQPEEMARLRESLRIDRLVADLPNLLDGSMEGVERVRDIVSDLRQFSAGQGQETAPFDLVHVVETAIRWVTSEREGVARVSLEAPPSLTLEGHAGHIQQLLMNLLQNALDAVESVEQPSIEVLLELEGEQALCRVRDNGSGIAETDLPHLFEPFFTTKEIGKGTGLGLALSYNFAVEHGGDLQAENHPQGGAIFTLKLPLPEAKR</sequence>
<feature type="domain" description="Histidine kinase" evidence="10">
    <location>
        <begin position="221"/>
        <end position="459"/>
    </location>
</feature>
<feature type="domain" description="PAS" evidence="11">
    <location>
        <begin position="71"/>
        <end position="137"/>
    </location>
</feature>
<dbReference type="Gene3D" id="3.30.565.10">
    <property type="entry name" value="Histidine kinase-like ATPase, C-terminal domain"/>
    <property type="match status" value="1"/>
</dbReference>
<reference evidence="12 13" key="1">
    <citation type="submission" date="2018-08" db="EMBL/GenBank/DDBJ databases">
        <authorList>
            <person name="Khan S.A."/>
        </authorList>
    </citation>
    <scope>NUCLEOTIDE SEQUENCE [LARGE SCALE GENOMIC DNA]</scope>
    <source>
        <strain evidence="12 13">GTF-13</strain>
    </source>
</reference>
<dbReference type="GO" id="GO:0005524">
    <property type="term" value="F:ATP binding"/>
    <property type="evidence" value="ECO:0007669"/>
    <property type="project" value="UniProtKB-KW"/>
</dbReference>
<dbReference type="CDD" id="cd00130">
    <property type="entry name" value="PAS"/>
    <property type="match status" value="1"/>
</dbReference>
<dbReference type="CDD" id="cd00082">
    <property type="entry name" value="HisKA"/>
    <property type="match status" value="1"/>
</dbReference>
<dbReference type="PANTHER" id="PTHR43065:SF42">
    <property type="entry name" value="TWO-COMPONENT SENSOR PPRA"/>
    <property type="match status" value="1"/>
</dbReference>
<dbReference type="InterPro" id="IPR013767">
    <property type="entry name" value="PAS_fold"/>
</dbReference>
<name>A0A3P3VMK6_9GAMM</name>
<dbReference type="NCBIfam" id="TIGR00229">
    <property type="entry name" value="sensory_box"/>
    <property type="match status" value="1"/>
</dbReference>
<evidence type="ECO:0000256" key="2">
    <source>
        <dbReference type="ARBA" id="ARBA00012438"/>
    </source>
</evidence>
<dbReference type="Pfam" id="PF00989">
    <property type="entry name" value="PAS"/>
    <property type="match status" value="1"/>
</dbReference>
<protein>
    <recommendedName>
        <fullName evidence="2">histidine kinase</fullName>
        <ecNumber evidence="2">2.7.13.3</ecNumber>
    </recommendedName>
</protein>
<keyword evidence="3" id="KW-0597">Phosphoprotein</keyword>
<evidence type="ECO:0000259" key="10">
    <source>
        <dbReference type="PROSITE" id="PS50109"/>
    </source>
</evidence>
<dbReference type="Pfam" id="PF02518">
    <property type="entry name" value="HATPase_c"/>
    <property type="match status" value="1"/>
</dbReference>
<evidence type="ECO:0000256" key="1">
    <source>
        <dbReference type="ARBA" id="ARBA00000085"/>
    </source>
</evidence>
<dbReference type="SUPFAM" id="SSF55874">
    <property type="entry name" value="ATPase domain of HSP90 chaperone/DNA topoisomerase II/histidine kinase"/>
    <property type="match status" value="1"/>
</dbReference>
<dbReference type="InterPro" id="IPR003594">
    <property type="entry name" value="HATPase_dom"/>
</dbReference>
<keyword evidence="5" id="KW-0547">Nucleotide-binding</keyword>
<dbReference type="SUPFAM" id="SSF47384">
    <property type="entry name" value="Homodimeric domain of signal transducing histidine kinase"/>
    <property type="match status" value="1"/>
</dbReference>
<keyword evidence="9" id="KW-0175">Coiled coil</keyword>
<dbReference type="GO" id="GO:0006355">
    <property type="term" value="P:regulation of DNA-templated transcription"/>
    <property type="evidence" value="ECO:0007669"/>
    <property type="project" value="InterPro"/>
</dbReference>
<evidence type="ECO:0000313" key="13">
    <source>
        <dbReference type="Proteomes" id="UP000280792"/>
    </source>
</evidence>
<dbReference type="PROSITE" id="PS50112">
    <property type="entry name" value="PAS"/>
    <property type="match status" value="1"/>
</dbReference>
<keyword evidence="4" id="KW-0808">Transferase</keyword>
<dbReference type="GO" id="GO:0000155">
    <property type="term" value="F:phosphorelay sensor kinase activity"/>
    <property type="evidence" value="ECO:0007669"/>
    <property type="project" value="InterPro"/>
</dbReference>
<keyword evidence="6" id="KW-0418">Kinase</keyword>
<dbReference type="SMART" id="SM00091">
    <property type="entry name" value="PAS"/>
    <property type="match status" value="1"/>
</dbReference>
<feature type="coiled-coil region" evidence="9">
    <location>
        <begin position="44"/>
        <end position="71"/>
    </location>
</feature>
<dbReference type="AlphaFoldDB" id="A0A3P3VMK6"/>
<evidence type="ECO:0000256" key="6">
    <source>
        <dbReference type="ARBA" id="ARBA00022777"/>
    </source>
</evidence>
<organism evidence="12 13">
    <name type="scientific">Aestuariirhabdus litorea</name>
    <dbReference type="NCBI Taxonomy" id="2528527"/>
    <lineage>
        <taxon>Bacteria</taxon>
        <taxon>Pseudomonadati</taxon>
        <taxon>Pseudomonadota</taxon>
        <taxon>Gammaproteobacteria</taxon>
        <taxon>Oceanospirillales</taxon>
        <taxon>Aestuariirhabdaceae</taxon>
        <taxon>Aestuariirhabdus</taxon>
    </lineage>
</organism>
<dbReference type="EC" id="2.7.13.3" evidence="2"/>
<dbReference type="InterPro" id="IPR035965">
    <property type="entry name" value="PAS-like_dom_sf"/>
</dbReference>
<dbReference type="Gene3D" id="1.10.287.130">
    <property type="match status" value="1"/>
</dbReference>
<comment type="caution">
    <text evidence="12">The sequence shown here is derived from an EMBL/GenBank/DDBJ whole genome shotgun (WGS) entry which is preliminary data.</text>
</comment>
<accession>A0A3P3VMK6</accession>
<dbReference type="Gene3D" id="3.30.450.20">
    <property type="entry name" value="PAS domain"/>
    <property type="match status" value="1"/>
</dbReference>
<dbReference type="PANTHER" id="PTHR43065">
    <property type="entry name" value="SENSOR HISTIDINE KINASE"/>
    <property type="match status" value="1"/>
</dbReference>
<dbReference type="InterPro" id="IPR003661">
    <property type="entry name" value="HisK_dim/P_dom"/>
</dbReference>
<evidence type="ECO:0000256" key="4">
    <source>
        <dbReference type="ARBA" id="ARBA00022679"/>
    </source>
</evidence>
<evidence type="ECO:0000313" key="12">
    <source>
        <dbReference type="EMBL" id="RRJ83654.1"/>
    </source>
</evidence>
<dbReference type="InterPro" id="IPR000014">
    <property type="entry name" value="PAS"/>
</dbReference>